<dbReference type="SUPFAM" id="SSF51182">
    <property type="entry name" value="RmlC-like cupins"/>
    <property type="match status" value="1"/>
</dbReference>
<dbReference type="InterPro" id="IPR047121">
    <property type="entry name" value="YjiB-like"/>
</dbReference>
<dbReference type="Proteomes" id="UP001597171">
    <property type="component" value="Unassembled WGS sequence"/>
</dbReference>
<reference evidence="4" key="1">
    <citation type="journal article" date="2019" name="Int. J. Syst. Evol. Microbiol.">
        <title>The Global Catalogue of Microorganisms (GCM) 10K type strain sequencing project: providing services to taxonomists for standard genome sequencing and annotation.</title>
        <authorList>
            <consortium name="The Broad Institute Genomics Platform"/>
            <consortium name="The Broad Institute Genome Sequencing Center for Infectious Disease"/>
            <person name="Wu L."/>
            <person name="Ma J."/>
        </authorList>
    </citation>
    <scope>NUCLEOTIDE SEQUENCE [LARGE SCALE GENOMIC DNA]</scope>
    <source>
        <strain evidence="4">CCUG 61696</strain>
    </source>
</reference>
<dbReference type="InterPro" id="IPR011051">
    <property type="entry name" value="RmlC_Cupin_sf"/>
</dbReference>
<dbReference type="PIRSF" id="PIRSF019307">
    <property type="entry name" value="UCP019307"/>
    <property type="match status" value="1"/>
</dbReference>
<dbReference type="Gene3D" id="2.60.120.10">
    <property type="entry name" value="Jelly Rolls"/>
    <property type="match status" value="1"/>
</dbReference>
<dbReference type="InterPro" id="IPR014500">
    <property type="entry name" value="UCP019307_cupin"/>
</dbReference>
<dbReference type="CDD" id="cd02219">
    <property type="entry name" value="cupin_YjlB-like"/>
    <property type="match status" value="1"/>
</dbReference>
<name>A0ABW3Z4Q5_9HYPH</name>
<evidence type="ECO:0000259" key="2">
    <source>
        <dbReference type="Pfam" id="PF07883"/>
    </source>
</evidence>
<evidence type="ECO:0000313" key="3">
    <source>
        <dbReference type="EMBL" id="MFD1331251.1"/>
    </source>
</evidence>
<keyword evidence="4" id="KW-1185">Reference proteome</keyword>
<comment type="caution">
    <text evidence="3">The sequence shown here is derived from an EMBL/GenBank/DDBJ whole genome shotgun (WGS) entry which is preliminary data.</text>
</comment>
<feature type="region of interest" description="Disordered" evidence="1">
    <location>
        <begin position="141"/>
        <end position="164"/>
    </location>
</feature>
<sequence>MKSARDELVTEALTFVDDGTIPNHPRWPALIHRGAFAPRGEDGVVTAEALFGANGWGGFWRGGVYAYDHYHSATAEALAVVSGWADLRLGGEAGQIVRVEAGDVAVLPPGVGHRREAASEDFAVVGAYPPDQPYDEISDPHQRTEAQARVTAAPRPATGPVFGADGGLRALWPAD</sequence>
<feature type="domain" description="Cupin type-2" evidence="2">
    <location>
        <begin position="62"/>
        <end position="121"/>
    </location>
</feature>
<accession>A0ABW3Z4Q5</accession>
<dbReference type="PANTHER" id="PTHR36448">
    <property type="entry name" value="BLR7373 PROTEIN"/>
    <property type="match status" value="1"/>
</dbReference>
<gene>
    <name evidence="3" type="ORF">ACFQ4O_04500</name>
</gene>
<dbReference type="PANTHER" id="PTHR36448:SF2">
    <property type="entry name" value="CUPIN TYPE-1 DOMAIN-CONTAINING PROTEIN"/>
    <property type="match status" value="1"/>
</dbReference>
<proteinExistence type="predicted"/>
<dbReference type="InterPro" id="IPR013096">
    <property type="entry name" value="Cupin_2"/>
</dbReference>
<dbReference type="Pfam" id="PF07883">
    <property type="entry name" value="Cupin_2"/>
    <property type="match status" value="1"/>
</dbReference>
<dbReference type="InterPro" id="IPR014710">
    <property type="entry name" value="RmlC-like_jellyroll"/>
</dbReference>
<evidence type="ECO:0000313" key="4">
    <source>
        <dbReference type="Proteomes" id="UP001597171"/>
    </source>
</evidence>
<organism evidence="3 4">
    <name type="scientific">Methylopila musalis</name>
    <dbReference type="NCBI Taxonomy" id="1134781"/>
    <lineage>
        <taxon>Bacteria</taxon>
        <taxon>Pseudomonadati</taxon>
        <taxon>Pseudomonadota</taxon>
        <taxon>Alphaproteobacteria</taxon>
        <taxon>Hyphomicrobiales</taxon>
        <taxon>Methylopilaceae</taxon>
        <taxon>Methylopila</taxon>
    </lineage>
</organism>
<dbReference type="RefSeq" id="WP_378774454.1">
    <property type="nucleotide sequence ID" value="NZ_JBHTMX010000019.1"/>
</dbReference>
<protein>
    <submittedName>
        <fullName evidence="3">Cupin domain-containing protein</fullName>
    </submittedName>
</protein>
<dbReference type="EMBL" id="JBHTMX010000019">
    <property type="protein sequence ID" value="MFD1331251.1"/>
    <property type="molecule type" value="Genomic_DNA"/>
</dbReference>
<evidence type="ECO:0000256" key="1">
    <source>
        <dbReference type="SAM" id="MobiDB-lite"/>
    </source>
</evidence>